<protein>
    <submittedName>
        <fullName evidence="2">Uncharacterized protein</fullName>
    </submittedName>
</protein>
<dbReference type="AlphaFoldDB" id="A0AA88J5V8"/>
<feature type="region of interest" description="Disordered" evidence="1">
    <location>
        <begin position="102"/>
        <end position="133"/>
    </location>
</feature>
<name>A0AA88J5V8_FICCA</name>
<accession>A0AA88J5V8</accession>
<evidence type="ECO:0000313" key="3">
    <source>
        <dbReference type="Proteomes" id="UP001187192"/>
    </source>
</evidence>
<organism evidence="2 3">
    <name type="scientific">Ficus carica</name>
    <name type="common">Common fig</name>
    <dbReference type="NCBI Taxonomy" id="3494"/>
    <lineage>
        <taxon>Eukaryota</taxon>
        <taxon>Viridiplantae</taxon>
        <taxon>Streptophyta</taxon>
        <taxon>Embryophyta</taxon>
        <taxon>Tracheophyta</taxon>
        <taxon>Spermatophyta</taxon>
        <taxon>Magnoliopsida</taxon>
        <taxon>eudicotyledons</taxon>
        <taxon>Gunneridae</taxon>
        <taxon>Pentapetalae</taxon>
        <taxon>rosids</taxon>
        <taxon>fabids</taxon>
        <taxon>Rosales</taxon>
        <taxon>Moraceae</taxon>
        <taxon>Ficeae</taxon>
        <taxon>Ficus</taxon>
    </lineage>
</organism>
<evidence type="ECO:0000313" key="2">
    <source>
        <dbReference type="EMBL" id="GMN62016.1"/>
    </source>
</evidence>
<keyword evidence="3" id="KW-1185">Reference proteome</keyword>
<dbReference type="EMBL" id="BTGU01000121">
    <property type="protein sequence ID" value="GMN62016.1"/>
    <property type="molecule type" value="Genomic_DNA"/>
</dbReference>
<proteinExistence type="predicted"/>
<dbReference type="Proteomes" id="UP001187192">
    <property type="component" value="Unassembled WGS sequence"/>
</dbReference>
<reference evidence="2" key="1">
    <citation type="submission" date="2023-07" db="EMBL/GenBank/DDBJ databases">
        <title>draft genome sequence of fig (Ficus carica).</title>
        <authorList>
            <person name="Takahashi T."/>
            <person name="Nishimura K."/>
        </authorList>
    </citation>
    <scope>NUCLEOTIDE SEQUENCE</scope>
</reference>
<evidence type="ECO:0000256" key="1">
    <source>
        <dbReference type="SAM" id="MobiDB-lite"/>
    </source>
</evidence>
<sequence>MADGGGSSSRRRHDGDLVEAARRRLKGQRWQIWADSKGGTQFDEPISRGGLSSVRFQQGDSSSLGWGGEIPTGGFTLCWGGVEALELAGWDSNVDHLFARAGPEEKIRPPQEGLTRPGKSATTPYNRGPGRVT</sequence>
<comment type="caution">
    <text evidence="2">The sequence shown here is derived from an EMBL/GenBank/DDBJ whole genome shotgun (WGS) entry which is preliminary data.</text>
</comment>
<gene>
    <name evidence="2" type="ORF">TIFTF001_031098</name>
</gene>